<dbReference type="Gene3D" id="1.20.1600.10">
    <property type="entry name" value="Outer membrane efflux proteins (OEP)"/>
    <property type="match status" value="2"/>
</dbReference>
<dbReference type="EMBL" id="VJON01000030">
    <property type="protein sequence ID" value="TSE33247.1"/>
    <property type="molecule type" value="Genomic_DNA"/>
</dbReference>
<dbReference type="RefSeq" id="WP_161595493.1">
    <property type="nucleotide sequence ID" value="NZ_VJON01000030.1"/>
</dbReference>
<organism evidence="1 2">
    <name type="scientific">Tepidimonas charontis</name>
    <dbReference type="NCBI Taxonomy" id="2267262"/>
    <lineage>
        <taxon>Bacteria</taxon>
        <taxon>Pseudomonadati</taxon>
        <taxon>Pseudomonadota</taxon>
        <taxon>Betaproteobacteria</taxon>
        <taxon>Burkholderiales</taxon>
        <taxon>Tepidimonas</taxon>
    </lineage>
</organism>
<keyword evidence="2" id="KW-1185">Reference proteome</keyword>
<evidence type="ECO:0000313" key="1">
    <source>
        <dbReference type="EMBL" id="TSE33247.1"/>
    </source>
</evidence>
<protein>
    <recommendedName>
        <fullName evidence="3">Outer membrane efflux protein</fullName>
    </recommendedName>
</protein>
<dbReference type="SUPFAM" id="SSF56954">
    <property type="entry name" value="Outer membrane efflux proteins (OEP)"/>
    <property type="match status" value="1"/>
</dbReference>
<dbReference type="AlphaFoldDB" id="A0A554XBM9"/>
<comment type="caution">
    <text evidence="1">The sequence shown here is derived from an EMBL/GenBank/DDBJ whole genome shotgun (WGS) entry which is preliminary data.</text>
</comment>
<accession>A0A554XBM9</accession>
<evidence type="ECO:0008006" key="3">
    <source>
        <dbReference type="Google" id="ProtNLM"/>
    </source>
</evidence>
<reference evidence="1 2" key="1">
    <citation type="submission" date="2019-07" db="EMBL/GenBank/DDBJ databases">
        <title>Tepidimonas charontis SPSP-6 draft genome.</title>
        <authorList>
            <person name="Da Costa M.S."/>
            <person name="Froufe H.J.C."/>
            <person name="Egas C."/>
            <person name="Albuquerque L."/>
        </authorList>
    </citation>
    <scope>NUCLEOTIDE SEQUENCE [LARGE SCALE GENOMIC DNA]</scope>
    <source>
        <strain evidence="1 2">SPSP-6</strain>
    </source>
</reference>
<evidence type="ECO:0000313" key="2">
    <source>
        <dbReference type="Proteomes" id="UP000318294"/>
    </source>
</evidence>
<name>A0A554XBM9_9BURK</name>
<sequence>MPRGHADLLRWEQAHGLDQPVHAADDQAQDPPLTLDALDALVLAERPALRVGPADNPLDRTARDRAIAALLGQARAAWVEAVAARAQRRLVEQMVEAADLAAELARRQHAVGHFSTEQRLRHERTHTEVVETLVAARAAEQQALARLWQQVGGADDPAALGRRLPAALPPLPALPSADEVAIRQRARHPAWAQLQVQRARARAALTEDDWQTLQDTWHRMVAEAIQRPDAPAPRVHWRQPAWPHAWEAALTAEAQWQALQRQLDADRWQAQHAAHDLRQRAQALRQNGLAQMRQLEEETLLRYNGMLASPWDLLDAVRQRLGAQHRVVGAERDAWLAALALDAVTWGLPWRGPSPATEPATAPAEKGH</sequence>
<dbReference type="Proteomes" id="UP000318294">
    <property type="component" value="Unassembled WGS sequence"/>
</dbReference>
<gene>
    <name evidence="1" type="ORF">Tchar_01836</name>
</gene>
<proteinExistence type="predicted"/>
<dbReference type="OrthoDB" id="8554634at2"/>